<dbReference type="InterPro" id="IPR050763">
    <property type="entry name" value="ABC_transporter_ATP-binding"/>
</dbReference>
<dbReference type="PANTHER" id="PTHR42711:SF5">
    <property type="entry name" value="ABC TRANSPORTER ATP-BINDING PROTEIN NATA"/>
    <property type="match status" value="1"/>
</dbReference>
<evidence type="ECO:0000256" key="2">
    <source>
        <dbReference type="ARBA" id="ARBA00005417"/>
    </source>
</evidence>
<dbReference type="EMBL" id="VKHT01000014">
    <property type="protein sequence ID" value="MBB0242722.1"/>
    <property type="molecule type" value="Genomic_DNA"/>
</dbReference>
<keyword evidence="4" id="KW-0547">Nucleotide-binding</keyword>
<protein>
    <submittedName>
        <fullName evidence="8">ATP-binding cassette domain-containing protein</fullName>
    </submittedName>
</protein>
<proteinExistence type="inferred from homology"/>
<dbReference type="InterPro" id="IPR003593">
    <property type="entry name" value="AAA+_ATPase"/>
</dbReference>
<dbReference type="SMART" id="SM00382">
    <property type="entry name" value="AAA"/>
    <property type="match status" value="1"/>
</dbReference>
<dbReference type="InterPro" id="IPR003439">
    <property type="entry name" value="ABC_transporter-like_ATP-bd"/>
</dbReference>
<evidence type="ECO:0000256" key="3">
    <source>
        <dbReference type="ARBA" id="ARBA00022448"/>
    </source>
</evidence>
<dbReference type="SUPFAM" id="SSF52540">
    <property type="entry name" value="P-loop containing nucleoside triphosphate hydrolases"/>
    <property type="match status" value="1"/>
</dbReference>
<dbReference type="Gene3D" id="3.40.50.300">
    <property type="entry name" value="P-loop containing nucleotide triphosphate hydrolases"/>
    <property type="match status" value="1"/>
</dbReference>
<evidence type="ECO:0000259" key="7">
    <source>
        <dbReference type="PROSITE" id="PS50893"/>
    </source>
</evidence>
<dbReference type="InterPro" id="IPR027417">
    <property type="entry name" value="P-loop_NTPase"/>
</dbReference>
<feature type="domain" description="ABC transporter" evidence="7">
    <location>
        <begin position="2"/>
        <end position="228"/>
    </location>
</feature>
<comment type="similarity">
    <text evidence="2">Belongs to the ABC transporter superfamily.</text>
</comment>
<dbReference type="AlphaFoldDB" id="A0A7W3T9J3"/>
<accession>A0A7W3T9J3</accession>
<comment type="caution">
    <text evidence="8">The sequence shown here is derived from an EMBL/GenBank/DDBJ whole genome shotgun (WGS) entry which is preliminary data.</text>
</comment>
<dbReference type="Proteomes" id="UP000538929">
    <property type="component" value="Unassembled WGS sequence"/>
</dbReference>
<evidence type="ECO:0000256" key="5">
    <source>
        <dbReference type="ARBA" id="ARBA00022840"/>
    </source>
</evidence>
<comment type="subcellular location">
    <subcellularLocation>
        <location evidence="1">Cell membrane</location>
        <topology evidence="1">Peripheral membrane protein</topology>
    </subcellularLocation>
</comment>
<keyword evidence="3" id="KW-0813">Transport</keyword>
<sequence length="289" mass="30740">MLEVSGLTKRYGEVQALGGFDLTVRPGEIVGLVGHNGAGKTTFVDVVSGLIRPDEGTVLIAGRPPVPHRHLIGVSPQHIALYPSVTVREHLKLFGGLAGLRRRALRSAVEELAEDLRLTAFLDRPAGLLSGGQQRRTQAGVALIHRPRLLLLDEPTAGADPETRQALLETVRGRAAEGAAVVYTTHYLTELTELEATLAVAKAGRVVARGTAAELLADLSGEVVLEFADGEEIRRSTTDPTGTLMRLLAETTHTVTSVDVRKPDLDDLYRSLAMLGEVPAAGPPEGEAP</sequence>
<evidence type="ECO:0000256" key="4">
    <source>
        <dbReference type="ARBA" id="ARBA00022741"/>
    </source>
</evidence>
<keyword evidence="5 8" id="KW-0067">ATP-binding</keyword>
<gene>
    <name evidence="8" type="ORF">FNQ90_01010</name>
</gene>
<dbReference type="PROSITE" id="PS50893">
    <property type="entry name" value="ABC_TRANSPORTER_2"/>
    <property type="match status" value="1"/>
</dbReference>
<evidence type="ECO:0000256" key="1">
    <source>
        <dbReference type="ARBA" id="ARBA00004202"/>
    </source>
</evidence>
<reference evidence="9" key="1">
    <citation type="submission" date="2019-10" db="EMBL/GenBank/DDBJ databases">
        <title>Streptomyces sp. nov., a novel actinobacterium isolated from alkaline environment.</title>
        <authorList>
            <person name="Golinska P."/>
        </authorList>
    </citation>
    <scope>NUCLEOTIDE SEQUENCE [LARGE SCALE GENOMIC DNA]</scope>
    <source>
        <strain evidence="9">DSM 42118</strain>
    </source>
</reference>
<keyword evidence="9" id="KW-1185">Reference proteome</keyword>
<dbReference type="GO" id="GO:0005524">
    <property type="term" value="F:ATP binding"/>
    <property type="evidence" value="ECO:0007669"/>
    <property type="project" value="UniProtKB-KW"/>
</dbReference>
<dbReference type="PANTHER" id="PTHR42711">
    <property type="entry name" value="ABC TRANSPORTER ATP-BINDING PROTEIN"/>
    <property type="match status" value="1"/>
</dbReference>
<evidence type="ECO:0000313" key="9">
    <source>
        <dbReference type="Proteomes" id="UP000538929"/>
    </source>
</evidence>
<organism evidence="8 9">
    <name type="scientific">Streptomyces alkaliphilus</name>
    <dbReference type="NCBI Taxonomy" id="1472722"/>
    <lineage>
        <taxon>Bacteria</taxon>
        <taxon>Bacillati</taxon>
        <taxon>Actinomycetota</taxon>
        <taxon>Actinomycetes</taxon>
        <taxon>Kitasatosporales</taxon>
        <taxon>Streptomycetaceae</taxon>
        <taxon>Streptomyces</taxon>
    </lineage>
</organism>
<evidence type="ECO:0000256" key="6">
    <source>
        <dbReference type="ARBA" id="ARBA00023251"/>
    </source>
</evidence>
<keyword evidence="6" id="KW-0046">Antibiotic resistance</keyword>
<dbReference type="GO" id="GO:0046677">
    <property type="term" value="P:response to antibiotic"/>
    <property type="evidence" value="ECO:0007669"/>
    <property type="project" value="UniProtKB-KW"/>
</dbReference>
<name>A0A7W3T9J3_9ACTN</name>
<dbReference type="Pfam" id="PF00005">
    <property type="entry name" value="ABC_tran"/>
    <property type="match status" value="1"/>
</dbReference>
<dbReference type="GO" id="GO:0016887">
    <property type="term" value="F:ATP hydrolysis activity"/>
    <property type="evidence" value="ECO:0007669"/>
    <property type="project" value="InterPro"/>
</dbReference>
<evidence type="ECO:0000313" key="8">
    <source>
        <dbReference type="EMBL" id="MBB0242722.1"/>
    </source>
</evidence>
<dbReference type="GO" id="GO:0005886">
    <property type="term" value="C:plasma membrane"/>
    <property type="evidence" value="ECO:0007669"/>
    <property type="project" value="UniProtKB-SubCell"/>
</dbReference>